<dbReference type="RefSeq" id="WP_188981078.1">
    <property type="nucleotide sequence ID" value="NZ_BMPG01000010.1"/>
</dbReference>
<reference evidence="2" key="1">
    <citation type="journal article" date="2014" name="Int. J. Syst. Evol. Microbiol.">
        <title>Complete genome sequence of Corynebacterium casei LMG S-19264T (=DSM 44701T), isolated from a smear-ripened cheese.</title>
        <authorList>
            <consortium name="US DOE Joint Genome Institute (JGI-PGF)"/>
            <person name="Walter F."/>
            <person name="Albersmeier A."/>
            <person name="Kalinowski J."/>
            <person name="Ruckert C."/>
        </authorList>
    </citation>
    <scope>NUCLEOTIDE SEQUENCE</scope>
    <source>
        <strain evidence="2">JCM 19596</strain>
    </source>
</reference>
<feature type="region of interest" description="Disordered" evidence="1">
    <location>
        <begin position="117"/>
        <end position="146"/>
    </location>
</feature>
<organism evidence="2 3">
    <name type="scientific">Halocalculus aciditolerans</name>
    <dbReference type="NCBI Taxonomy" id="1383812"/>
    <lineage>
        <taxon>Archaea</taxon>
        <taxon>Methanobacteriati</taxon>
        <taxon>Methanobacteriota</taxon>
        <taxon>Stenosarchaea group</taxon>
        <taxon>Halobacteria</taxon>
        <taxon>Halobacteriales</taxon>
        <taxon>Halobacteriaceae</taxon>
        <taxon>Halocalculus</taxon>
    </lineage>
</organism>
<proteinExistence type="predicted"/>
<evidence type="ECO:0000256" key="1">
    <source>
        <dbReference type="SAM" id="MobiDB-lite"/>
    </source>
</evidence>
<name>A0A830F8G9_9EURY</name>
<protein>
    <submittedName>
        <fullName evidence="2">Uncharacterized protein</fullName>
    </submittedName>
</protein>
<reference evidence="2" key="2">
    <citation type="submission" date="2020-09" db="EMBL/GenBank/DDBJ databases">
        <authorList>
            <person name="Sun Q."/>
            <person name="Ohkuma M."/>
        </authorList>
    </citation>
    <scope>NUCLEOTIDE SEQUENCE</scope>
    <source>
        <strain evidence="2">JCM 19596</strain>
    </source>
</reference>
<gene>
    <name evidence="2" type="ORF">GCM10009039_34680</name>
</gene>
<sequence>MSCRVCGRLTDRRTCSDCERAKRSEERAQEDVDLPECPECGGPAFSAEVVCADCRRDDLDAEQEARADGGRDLGRIDLATALRVVDDIEELVAAEDKLGASRDDVVEGTCRRIRRRLRDASEHDPDDDTRDSDVATNHLPTPPEFEYQPGQCFKPAAADDDDLDADDYYVVTARVWNYDATTDDSLTQLRAFKQYTFGKVSGVGTNESLTTEDELLDHWQPVPIEEVKEVLDL</sequence>
<accession>A0A830F8G9</accession>
<dbReference type="AlphaFoldDB" id="A0A830F8G9"/>
<comment type="caution">
    <text evidence="2">The sequence shown here is derived from an EMBL/GenBank/DDBJ whole genome shotgun (WGS) entry which is preliminary data.</text>
</comment>
<dbReference type="Proteomes" id="UP000607197">
    <property type="component" value="Unassembled WGS sequence"/>
</dbReference>
<evidence type="ECO:0000313" key="2">
    <source>
        <dbReference type="EMBL" id="GGL73645.1"/>
    </source>
</evidence>
<dbReference type="EMBL" id="BMPG01000010">
    <property type="protein sequence ID" value="GGL73645.1"/>
    <property type="molecule type" value="Genomic_DNA"/>
</dbReference>
<keyword evidence="3" id="KW-1185">Reference proteome</keyword>
<evidence type="ECO:0000313" key="3">
    <source>
        <dbReference type="Proteomes" id="UP000607197"/>
    </source>
</evidence>